<feature type="domain" description="Glucose-6-phosphate dehydrogenase NAD-binding" evidence="6">
    <location>
        <begin position="160"/>
        <end position="338"/>
    </location>
</feature>
<evidence type="ECO:0000256" key="3">
    <source>
        <dbReference type="ARBA" id="ARBA00022857"/>
    </source>
</evidence>
<dbReference type="GO" id="GO:0050661">
    <property type="term" value="F:NADP binding"/>
    <property type="evidence" value="ECO:0007669"/>
    <property type="project" value="InterPro"/>
</dbReference>
<dbReference type="FunFam" id="3.30.360.10:FF:000018">
    <property type="entry name" value="Glucose-6-phosphate 1-dehydrogenase"/>
    <property type="match status" value="1"/>
</dbReference>
<organism evidence="8 9">
    <name type="scientific">Eleusine coracana subsp. coracana</name>
    <dbReference type="NCBI Taxonomy" id="191504"/>
    <lineage>
        <taxon>Eukaryota</taxon>
        <taxon>Viridiplantae</taxon>
        <taxon>Streptophyta</taxon>
        <taxon>Embryophyta</taxon>
        <taxon>Tracheophyta</taxon>
        <taxon>Spermatophyta</taxon>
        <taxon>Magnoliopsida</taxon>
        <taxon>Liliopsida</taxon>
        <taxon>Poales</taxon>
        <taxon>Poaceae</taxon>
        <taxon>PACMAD clade</taxon>
        <taxon>Chloridoideae</taxon>
        <taxon>Cynodonteae</taxon>
        <taxon>Eleusininae</taxon>
        <taxon>Eleusine</taxon>
    </lineage>
</organism>
<dbReference type="SUPFAM" id="SSF55347">
    <property type="entry name" value="Glyceraldehyde-3-phosphate dehydrogenase-like, C-terminal domain"/>
    <property type="match status" value="1"/>
</dbReference>
<comment type="pathway">
    <text evidence="5">Carbohydrate degradation; pentose phosphate pathway; D-ribulose 5-phosphate from D-glucose 6-phosphate (oxidative stage): step 1/3.</text>
</comment>
<evidence type="ECO:0000313" key="9">
    <source>
        <dbReference type="Proteomes" id="UP001054889"/>
    </source>
</evidence>
<dbReference type="Proteomes" id="UP001054889">
    <property type="component" value="Unassembled WGS sequence"/>
</dbReference>
<feature type="domain" description="Glucose-6-phosphate dehydrogenase C-terminal" evidence="7">
    <location>
        <begin position="341"/>
        <end position="625"/>
    </location>
</feature>
<reference evidence="8" key="2">
    <citation type="submission" date="2021-12" db="EMBL/GenBank/DDBJ databases">
        <title>Resequencing data analysis of finger millet.</title>
        <authorList>
            <person name="Hatakeyama M."/>
            <person name="Aluri S."/>
            <person name="Balachadran M.T."/>
            <person name="Sivarajan S.R."/>
            <person name="Poveda L."/>
            <person name="Shimizu-Inatsugi R."/>
            <person name="Schlapbach R."/>
            <person name="Sreeman S.M."/>
            <person name="Shimizu K.K."/>
        </authorList>
    </citation>
    <scope>NUCLEOTIDE SEQUENCE</scope>
</reference>
<dbReference type="InterPro" id="IPR036291">
    <property type="entry name" value="NAD(P)-bd_dom_sf"/>
</dbReference>
<dbReference type="NCBIfam" id="TIGR00871">
    <property type="entry name" value="zwf"/>
    <property type="match status" value="1"/>
</dbReference>
<dbReference type="InterPro" id="IPR022674">
    <property type="entry name" value="G6P_DH_NAD-bd"/>
</dbReference>
<evidence type="ECO:0000259" key="7">
    <source>
        <dbReference type="Pfam" id="PF02781"/>
    </source>
</evidence>
<keyword evidence="5" id="KW-0560">Oxidoreductase</keyword>
<name>A0AAV5DDJ0_ELECO</name>
<evidence type="ECO:0000256" key="5">
    <source>
        <dbReference type="RuleBase" id="RU362120"/>
    </source>
</evidence>
<evidence type="ECO:0000259" key="6">
    <source>
        <dbReference type="Pfam" id="PF00479"/>
    </source>
</evidence>
<comment type="catalytic activity">
    <reaction evidence="5">
        <text>D-glucose 6-phosphate + NADP(+) = 6-phospho-D-glucono-1,5-lactone + NADPH + H(+)</text>
        <dbReference type="Rhea" id="RHEA:15841"/>
        <dbReference type="ChEBI" id="CHEBI:15378"/>
        <dbReference type="ChEBI" id="CHEBI:57783"/>
        <dbReference type="ChEBI" id="CHEBI:57955"/>
        <dbReference type="ChEBI" id="CHEBI:58349"/>
        <dbReference type="ChEBI" id="CHEBI:61548"/>
        <dbReference type="EC" id="1.1.1.49"/>
    </reaction>
</comment>
<dbReference type="PRINTS" id="PR00079">
    <property type="entry name" value="G6PDHDRGNASE"/>
</dbReference>
<dbReference type="Pfam" id="PF00479">
    <property type="entry name" value="G6PD_N"/>
    <property type="match status" value="1"/>
</dbReference>
<dbReference type="AlphaFoldDB" id="A0AAV5DDJ0"/>
<dbReference type="PANTHER" id="PTHR23429:SF4">
    <property type="entry name" value="INACTIVE GLUCOSE-6-PHOSPHATE 1-DEHYDROGENASE 4, CHLOROPLASTIC"/>
    <property type="match status" value="1"/>
</dbReference>
<dbReference type="Gene3D" id="3.40.50.720">
    <property type="entry name" value="NAD(P)-binding Rossmann-like Domain"/>
    <property type="match status" value="1"/>
</dbReference>
<proteinExistence type="inferred from homology"/>
<dbReference type="GO" id="GO:0006006">
    <property type="term" value="P:glucose metabolic process"/>
    <property type="evidence" value="ECO:0007669"/>
    <property type="project" value="UniProtKB-KW"/>
</dbReference>
<gene>
    <name evidence="8" type="primary">ga25920</name>
    <name evidence="8" type="ORF">PR202_ga25920</name>
</gene>
<dbReference type="InterPro" id="IPR022675">
    <property type="entry name" value="G6P_DH_C"/>
</dbReference>
<sequence>MAGLAAPAASFGPSLFALAPVAGPTARFRTQVCGSRCWIAAKLKLRKALKRHGWQLQRKLDAQGDEKSPGCLDVTSLTEKITRQNLQLAHGAFTLPLPLYADSGNEMASTSSDTMDSSIVQKEPMHLTFNPPGTYPPAPTEASSLFDGQSNSEPSLSISVIGATGELARSKVFPALFALYYSGFLPQDVSIFGYSRKAITDEGLRSMIEANLTCRVDHHENCDDKLSEFLKRTYYIDAGHDNNDGMMRLNSRMAQIEGTRAANRIFYLAVPQEALLDVALSLADSAQSKQGWNRIIIEKPFGFTGVSSYRVTQSLLSRFKEEQIYRIDHLLGKDLIENLTVLRFSNLVFEPLWNRNYIRNVQVIFSEETATEIQGRYFGNYGIIRDIVHSHILQTIALFAMEPPVSLEGEDIRDEKVKVLRSIRKVDLEDVVLGQLKDNSGKADRYTKSMTPTYFASAMYIDNARWDGVPFLIKTGMGLMKNRAEIRIQFRHVPGNIYRERFGHDIDLDTNELILRDQPEEAILLKVNNKVPGLGLQLDASELNLLYRDKYQVEIPDSYEHLLLDVVDGDNHLFMRSDELAAAWDVLAPIIQEIDQNRVAPELYEAGDRGPINAYYLAAKHGVRWDDDW</sequence>
<reference evidence="8" key="1">
    <citation type="journal article" date="2018" name="DNA Res.">
        <title>Multiple hybrid de novo genome assembly of finger millet, an orphan allotetraploid crop.</title>
        <authorList>
            <person name="Hatakeyama M."/>
            <person name="Aluri S."/>
            <person name="Balachadran M.T."/>
            <person name="Sivarajan S.R."/>
            <person name="Patrignani A."/>
            <person name="Gruter S."/>
            <person name="Poveda L."/>
            <person name="Shimizu-Inatsugi R."/>
            <person name="Baeten J."/>
            <person name="Francoijs K.J."/>
            <person name="Nataraja K.N."/>
            <person name="Reddy Y.A.N."/>
            <person name="Phadnis S."/>
            <person name="Ravikumar R.L."/>
            <person name="Schlapbach R."/>
            <person name="Sreeman S.M."/>
            <person name="Shimizu K.K."/>
        </authorList>
    </citation>
    <scope>NUCLEOTIDE SEQUENCE</scope>
</reference>
<dbReference type="SUPFAM" id="SSF51735">
    <property type="entry name" value="NAD(P)-binding Rossmann-fold domains"/>
    <property type="match status" value="1"/>
</dbReference>
<dbReference type="InterPro" id="IPR001282">
    <property type="entry name" value="G6P_DH"/>
</dbReference>
<evidence type="ECO:0000313" key="8">
    <source>
        <dbReference type="EMBL" id="GJN08035.1"/>
    </source>
</evidence>
<keyword evidence="9" id="KW-1185">Reference proteome</keyword>
<keyword evidence="4 5" id="KW-0119">Carbohydrate metabolism</keyword>
<evidence type="ECO:0000256" key="1">
    <source>
        <dbReference type="ARBA" id="ARBA00009975"/>
    </source>
</evidence>
<dbReference type="Pfam" id="PF02781">
    <property type="entry name" value="G6PD_C"/>
    <property type="match status" value="1"/>
</dbReference>
<evidence type="ECO:0000256" key="4">
    <source>
        <dbReference type="ARBA" id="ARBA00023277"/>
    </source>
</evidence>
<dbReference type="PANTHER" id="PTHR23429">
    <property type="entry name" value="GLUCOSE-6-PHOSPHATE 1-DEHYDROGENASE G6PD"/>
    <property type="match status" value="1"/>
</dbReference>
<dbReference type="Gene3D" id="3.30.360.10">
    <property type="entry name" value="Dihydrodipicolinate Reductase, domain 2"/>
    <property type="match status" value="1"/>
</dbReference>
<accession>A0AAV5DDJ0</accession>
<comment type="similarity">
    <text evidence="1 5">Belongs to the glucose-6-phosphate dehydrogenase family.</text>
</comment>
<keyword evidence="2 5" id="KW-0313">Glucose metabolism</keyword>
<keyword evidence="3 5" id="KW-0521">NADP</keyword>
<dbReference type="EMBL" id="BQKI01000015">
    <property type="protein sequence ID" value="GJN08035.1"/>
    <property type="molecule type" value="Genomic_DNA"/>
</dbReference>
<dbReference type="EC" id="1.1.1.49" evidence="5"/>
<comment type="caution">
    <text evidence="8">The sequence shown here is derived from an EMBL/GenBank/DDBJ whole genome shotgun (WGS) entry which is preliminary data.</text>
</comment>
<evidence type="ECO:0000256" key="2">
    <source>
        <dbReference type="ARBA" id="ARBA00022526"/>
    </source>
</evidence>
<dbReference type="GO" id="GO:0006098">
    <property type="term" value="P:pentose-phosphate shunt"/>
    <property type="evidence" value="ECO:0007669"/>
    <property type="project" value="UniProtKB-ARBA"/>
</dbReference>
<comment type="function">
    <text evidence="5">Catalyzes the rate-limiting step of the oxidative pentose-phosphate pathway, which represents a route for the dissimilation of carbohydrates besides glycolysis.</text>
</comment>
<dbReference type="HAMAP" id="MF_00966">
    <property type="entry name" value="G6PD"/>
    <property type="match status" value="1"/>
</dbReference>
<dbReference type="GO" id="GO:0004345">
    <property type="term" value="F:glucose-6-phosphate dehydrogenase activity"/>
    <property type="evidence" value="ECO:0007669"/>
    <property type="project" value="UniProtKB-EC"/>
</dbReference>
<protein>
    <recommendedName>
        <fullName evidence="5">Glucose-6-phosphate 1-dehydrogenase</fullName>
        <ecNumber evidence="5">1.1.1.49</ecNumber>
    </recommendedName>
</protein>